<dbReference type="PANTHER" id="PTHR43649">
    <property type="entry name" value="ARABINOSE-BINDING PROTEIN-RELATED"/>
    <property type="match status" value="1"/>
</dbReference>
<evidence type="ECO:0000256" key="5">
    <source>
        <dbReference type="ARBA" id="ARBA00023136"/>
    </source>
</evidence>
<name>A0A1M6JD53_9FIRM</name>
<protein>
    <submittedName>
        <fullName evidence="10">Carbohydrate ABC transporter substrate-binding protein, CUT1 family</fullName>
    </submittedName>
</protein>
<dbReference type="InterPro" id="IPR050490">
    <property type="entry name" value="Bact_solute-bd_prot1"/>
</dbReference>
<dbReference type="Proteomes" id="UP000184386">
    <property type="component" value="Unassembled WGS sequence"/>
</dbReference>
<dbReference type="PROSITE" id="PS01037">
    <property type="entry name" value="SBP_BACTERIAL_1"/>
    <property type="match status" value="1"/>
</dbReference>
<comment type="similarity">
    <text evidence="1">Belongs to the bacterial solute-binding protein 1 family.</text>
</comment>
<dbReference type="CDD" id="cd13585">
    <property type="entry name" value="PBP2_TMBP_like"/>
    <property type="match status" value="1"/>
</dbReference>
<dbReference type="RefSeq" id="WP_073271608.1">
    <property type="nucleotide sequence ID" value="NZ_FRAC01000006.1"/>
</dbReference>
<keyword evidence="7" id="KW-0449">Lipoprotein</keyword>
<dbReference type="InterPro" id="IPR006059">
    <property type="entry name" value="SBP"/>
</dbReference>
<evidence type="ECO:0000256" key="6">
    <source>
        <dbReference type="ARBA" id="ARBA00023139"/>
    </source>
</evidence>
<evidence type="ECO:0000256" key="3">
    <source>
        <dbReference type="ARBA" id="ARBA00022475"/>
    </source>
</evidence>
<evidence type="ECO:0000256" key="8">
    <source>
        <dbReference type="SAM" id="MobiDB-lite"/>
    </source>
</evidence>
<dbReference type="STRING" id="1121322.SAMN02745136_00031"/>
<keyword evidence="4 9" id="KW-0732">Signal</keyword>
<evidence type="ECO:0000256" key="7">
    <source>
        <dbReference type="ARBA" id="ARBA00023288"/>
    </source>
</evidence>
<dbReference type="InterPro" id="IPR006061">
    <property type="entry name" value="SBP_1_CS"/>
</dbReference>
<sequence length="474" mass="52115">MKKVKKFLGILLTFILVFSFIGCSKGETDTSGDKVTNAPKDSGKEADSKEDTKTSTEKVKITYSMWGSAEEGSKTQAVADKFNASQDRIQVEVVSIPWENYMTKLNSMATAGQLPDTGMLKEDGVVQWSSEGMLNDVSSMYEGSDSKPLDSLAYKYKGATVAYAAANEVLVLYYNKNMFDKANVAYPPASFDQAWTWEQFVDTAKKLTVDKNGKHPGEDGFDNQSITQYGCMVENLPWQLETWALSNGSGFYSSDGSEVKIGEDASVEAIQKVADLYLKDYVAPLSVGQTDDGVQRSLIAGTVAMTTNGAWNVGTCLNTAKDEGLSYSVAVLPYMKDKVTLSTGGANVVFSQTKHAKEAMEWIKWYNSEENSWSLIESGIWMPTLDKWYTDETLTHKWVDNPNFPPYAEYKSAVVDYAKSSAAKSASWFYTNHTTDFNTLLGSVLGDVWTGKTTAKDAITKNLDALKAAHDGNQ</sequence>
<keyword evidence="5" id="KW-0472">Membrane</keyword>
<dbReference type="Pfam" id="PF13416">
    <property type="entry name" value="SBP_bac_8"/>
    <property type="match status" value="1"/>
</dbReference>
<evidence type="ECO:0000256" key="1">
    <source>
        <dbReference type="ARBA" id="ARBA00008520"/>
    </source>
</evidence>
<dbReference type="PROSITE" id="PS51257">
    <property type="entry name" value="PROKAR_LIPOPROTEIN"/>
    <property type="match status" value="1"/>
</dbReference>
<reference evidence="10 11" key="1">
    <citation type="submission" date="2016-11" db="EMBL/GenBank/DDBJ databases">
        <authorList>
            <person name="Jaros S."/>
            <person name="Januszkiewicz K."/>
            <person name="Wedrychowicz H."/>
        </authorList>
    </citation>
    <scope>NUCLEOTIDE SEQUENCE [LARGE SCALE GENOMIC DNA]</scope>
    <source>
        <strain evidence="10 11">DSM 15929</strain>
    </source>
</reference>
<dbReference type="OrthoDB" id="362670at2"/>
<evidence type="ECO:0000256" key="9">
    <source>
        <dbReference type="SAM" id="SignalP"/>
    </source>
</evidence>
<feature type="compositionally biased region" description="Basic and acidic residues" evidence="8">
    <location>
        <begin position="41"/>
        <end position="54"/>
    </location>
</feature>
<proteinExistence type="inferred from homology"/>
<dbReference type="SUPFAM" id="SSF53850">
    <property type="entry name" value="Periplasmic binding protein-like II"/>
    <property type="match status" value="1"/>
</dbReference>
<evidence type="ECO:0000313" key="10">
    <source>
        <dbReference type="EMBL" id="SHJ44564.1"/>
    </source>
</evidence>
<feature type="region of interest" description="Disordered" evidence="8">
    <location>
        <begin position="28"/>
        <end position="54"/>
    </location>
</feature>
<feature type="signal peptide" evidence="9">
    <location>
        <begin position="1"/>
        <end position="24"/>
    </location>
</feature>
<feature type="chain" id="PRO_5039163680" evidence="9">
    <location>
        <begin position="25"/>
        <end position="474"/>
    </location>
</feature>
<dbReference type="Gene3D" id="3.40.190.10">
    <property type="entry name" value="Periplasmic binding protein-like II"/>
    <property type="match status" value="1"/>
</dbReference>
<dbReference type="AlphaFoldDB" id="A0A1M6JD53"/>
<dbReference type="EMBL" id="FRAC01000006">
    <property type="protein sequence ID" value="SHJ44564.1"/>
    <property type="molecule type" value="Genomic_DNA"/>
</dbReference>
<accession>A0A1M6JD53</accession>
<keyword evidence="11" id="KW-1185">Reference proteome</keyword>
<gene>
    <name evidence="10" type="ORF">SAMN02745136_00031</name>
</gene>
<keyword evidence="2" id="KW-0813">Transport</keyword>
<dbReference type="PANTHER" id="PTHR43649:SF33">
    <property type="entry name" value="POLYGALACTURONAN_RHAMNOGALACTURONAN-BINDING PROTEIN YTCQ"/>
    <property type="match status" value="1"/>
</dbReference>
<keyword evidence="6" id="KW-0564">Palmitate</keyword>
<dbReference type="GO" id="GO:0055085">
    <property type="term" value="P:transmembrane transport"/>
    <property type="evidence" value="ECO:0007669"/>
    <property type="project" value="InterPro"/>
</dbReference>
<organism evidence="10 11">
    <name type="scientific">Anaerocolumna jejuensis DSM 15929</name>
    <dbReference type="NCBI Taxonomy" id="1121322"/>
    <lineage>
        <taxon>Bacteria</taxon>
        <taxon>Bacillati</taxon>
        <taxon>Bacillota</taxon>
        <taxon>Clostridia</taxon>
        <taxon>Lachnospirales</taxon>
        <taxon>Lachnospiraceae</taxon>
        <taxon>Anaerocolumna</taxon>
    </lineage>
</organism>
<evidence type="ECO:0000256" key="4">
    <source>
        <dbReference type="ARBA" id="ARBA00022729"/>
    </source>
</evidence>
<evidence type="ECO:0000313" key="11">
    <source>
        <dbReference type="Proteomes" id="UP000184386"/>
    </source>
</evidence>
<evidence type="ECO:0000256" key="2">
    <source>
        <dbReference type="ARBA" id="ARBA00022448"/>
    </source>
</evidence>
<keyword evidence="3" id="KW-1003">Cell membrane</keyword>